<dbReference type="EMBL" id="CAMGYJ010000009">
    <property type="protein sequence ID" value="CAI0544131.1"/>
    <property type="molecule type" value="Genomic_DNA"/>
</dbReference>
<dbReference type="Gene3D" id="3.80.10.10">
    <property type="entry name" value="Ribonuclease Inhibitor"/>
    <property type="match status" value="1"/>
</dbReference>
<comment type="caution">
    <text evidence="2">The sequence shown here is derived from an EMBL/GenBank/DDBJ whole genome shotgun (WGS) entry which is preliminary data.</text>
</comment>
<organism evidence="2 3">
    <name type="scientific">Linum tenue</name>
    <dbReference type="NCBI Taxonomy" id="586396"/>
    <lineage>
        <taxon>Eukaryota</taxon>
        <taxon>Viridiplantae</taxon>
        <taxon>Streptophyta</taxon>
        <taxon>Embryophyta</taxon>
        <taxon>Tracheophyta</taxon>
        <taxon>Spermatophyta</taxon>
        <taxon>Magnoliopsida</taxon>
        <taxon>eudicotyledons</taxon>
        <taxon>Gunneridae</taxon>
        <taxon>Pentapetalae</taxon>
        <taxon>rosids</taxon>
        <taxon>fabids</taxon>
        <taxon>Malpighiales</taxon>
        <taxon>Linaceae</taxon>
        <taxon>Linum</taxon>
    </lineage>
</organism>
<dbReference type="PANTHER" id="PTHR31900">
    <property type="entry name" value="F-BOX/RNI SUPERFAMILY PROTEIN-RELATED"/>
    <property type="match status" value="1"/>
</dbReference>
<feature type="domain" description="F-box/LRR-repeat protein 15/At3g58940/PEG3-like LRR" evidence="1">
    <location>
        <begin position="69"/>
        <end position="190"/>
    </location>
</feature>
<keyword evidence="3" id="KW-1185">Reference proteome</keyword>
<dbReference type="InterPro" id="IPR050232">
    <property type="entry name" value="FBL13/AtMIF1-like"/>
</dbReference>
<protein>
    <recommendedName>
        <fullName evidence="1">F-box/LRR-repeat protein 15/At3g58940/PEG3-like LRR domain-containing protein</fullName>
    </recommendedName>
</protein>
<gene>
    <name evidence="2" type="ORF">LITE_LOCUS43079</name>
</gene>
<dbReference type="Proteomes" id="UP001154282">
    <property type="component" value="Unassembled WGS sequence"/>
</dbReference>
<dbReference type="PANTHER" id="PTHR31900:SF27">
    <property type="entry name" value="FBD DOMAIN-CONTAINING PROTEIN"/>
    <property type="match status" value="1"/>
</dbReference>
<proteinExistence type="predicted"/>
<evidence type="ECO:0000259" key="1">
    <source>
        <dbReference type="Pfam" id="PF24758"/>
    </source>
</evidence>
<evidence type="ECO:0000313" key="2">
    <source>
        <dbReference type="EMBL" id="CAI0544131.1"/>
    </source>
</evidence>
<dbReference type="SUPFAM" id="SSF52047">
    <property type="entry name" value="RNI-like"/>
    <property type="match status" value="1"/>
</dbReference>
<name>A0AAV0QH26_9ROSI</name>
<dbReference type="InterPro" id="IPR055411">
    <property type="entry name" value="LRR_FXL15/At3g58940/PEG3-like"/>
</dbReference>
<reference evidence="2" key="1">
    <citation type="submission" date="2022-08" db="EMBL/GenBank/DDBJ databases">
        <authorList>
            <person name="Gutierrez-Valencia J."/>
        </authorList>
    </citation>
    <scope>NUCLEOTIDE SEQUENCE</scope>
</reference>
<dbReference type="InterPro" id="IPR032675">
    <property type="entry name" value="LRR_dom_sf"/>
</dbReference>
<dbReference type="Pfam" id="PF24758">
    <property type="entry name" value="LRR_At5g56370"/>
    <property type="match status" value="1"/>
</dbReference>
<evidence type="ECO:0000313" key="3">
    <source>
        <dbReference type="Proteomes" id="UP001154282"/>
    </source>
</evidence>
<accession>A0AAV0QH26</accession>
<sequence>MNKLMFKLCTVLLLHRGPLQELSLSLPILRSFPAQIDQILLFIQEKCSIKSLTITVESRYWRRIFPFRKNYKGYKLPKRLFSFSQLKVLRLCCCQFTSYPVSFECFSMLTVLELRNVIFEGCGKVWSFTCPLLSALTLVQCGRGGLFKLPRIVIEAPKLCRFHFHGTFSSLQLNNTPFLKTAILHKEFTFSLDRKIKDNPSDFLKFWGGLAAVESLSVSGYLYQYLRIGNSQAIDLSPLPMLRHMKLDRVCLNSKSIACSVLLMIKRSPNLQQIAISDGNNVSKHELSRLTRVEVKRLKGIKHETAFLEWLLSSSPALESMEIQLEEKLSAAEKVLILTELNGFQRASTRARIIVE</sequence>
<dbReference type="AlphaFoldDB" id="A0AAV0QH26"/>